<dbReference type="EMBL" id="UINC01000730">
    <property type="protein sequence ID" value="SUZ60245.1"/>
    <property type="molecule type" value="Genomic_DNA"/>
</dbReference>
<protein>
    <submittedName>
        <fullName evidence="1">Uncharacterized protein</fullName>
    </submittedName>
</protein>
<evidence type="ECO:0000313" key="1">
    <source>
        <dbReference type="EMBL" id="SUZ60245.1"/>
    </source>
</evidence>
<name>A0A381P012_9ZZZZ</name>
<feature type="non-terminal residue" evidence="1">
    <location>
        <position position="1"/>
    </location>
</feature>
<organism evidence="1">
    <name type="scientific">marine metagenome</name>
    <dbReference type="NCBI Taxonomy" id="408172"/>
    <lineage>
        <taxon>unclassified sequences</taxon>
        <taxon>metagenomes</taxon>
        <taxon>ecological metagenomes</taxon>
    </lineage>
</organism>
<gene>
    <name evidence="1" type="ORF">METZ01_LOCUS13099</name>
</gene>
<reference evidence="1" key="1">
    <citation type="submission" date="2018-05" db="EMBL/GenBank/DDBJ databases">
        <authorList>
            <person name="Lanie J.A."/>
            <person name="Ng W.-L."/>
            <person name="Kazmierczak K.M."/>
            <person name="Andrzejewski T.M."/>
            <person name="Davidsen T.M."/>
            <person name="Wayne K.J."/>
            <person name="Tettelin H."/>
            <person name="Glass J.I."/>
            <person name="Rusch D."/>
            <person name="Podicherti R."/>
            <person name="Tsui H.-C.T."/>
            <person name="Winkler M.E."/>
        </authorList>
    </citation>
    <scope>NUCLEOTIDE SEQUENCE</scope>
</reference>
<dbReference type="AlphaFoldDB" id="A0A381P012"/>
<proteinExistence type="predicted"/>
<feature type="non-terminal residue" evidence="1">
    <location>
        <position position="22"/>
    </location>
</feature>
<sequence>VKIDRIVDNFVEKLFDAIVGNS</sequence>
<accession>A0A381P012</accession>